<protein>
    <recommendedName>
        <fullName evidence="6">Zn(2)-C6 fungal-type domain-containing protein</fullName>
    </recommendedName>
</protein>
<evidence type="ECO:0000256" key="2">
    <source>
        <dbReference type="ARBA" id="ARBA00023125"/>
    </source>
</evidence>
<dbReference type="AlphaFoldDB" id="A0A1E4U0X0"/>
<evidence type="ECO:0000256" key="1">
    <source>
        <dbReference type="ARBA" id="ARBA00023015"/>
    </source>
</evidence>
<dbReference type="InterPro" id="IPR036864">
    <property type="entry name" value="Zn2-C6_fun-type_DNA-bd_sf"/>
</dbReference>
<dbReference type="InterPro" id="IPR001138">
    <property type="entry name" value="Zn2Cys6_DnaBD"/>
</dbReference>
<dbReference type="InterPro" id="IPR050675">
    <property type="entry name" value="OAF3"/>
</dbReference>
<keyword evidence="1" id="KW-0805">Transcription regulation</keyword>
<keyword evidence="8" id="KW-1185">Reference proteome</keyword>
<dbReference type="SMART" id="SM00066">
    <property type="entry name" value="GAL4"/>
    <property type="match status" value="1"/>
</dbReference>
<evidence type="ECO:0000259" key="6">
    <source>
        <dbReference type="PROSITE" id="PS50048"/>
    </source>
</evidence>
<dbReference type="CDD" id="cd00067">
    <property type="entry name" value="GAL4"/>
    <property type="match status" value="1"/>
</dbReference>
<keyword evidence="2" id="KW-0238">DNA-binding</keyword>
<dbReference type="Pfam" id="PF11951">
    <property type="entry name" value="Fungal_trans_2"/>
    <property type="match status" value="1"/>
</dbReference>
<feature type="domain" description="Zn(2)-C6 fungal-type" evidence="6">
    <location>
        <begin position="8"/>
        <end position="36"/>
    </location>
</feature>
<dbReference type="OrthoDB" id="3477330at2759"/>
<dbReference type="SUPFAM" id="SSF57701">
    <property type="entry name" value="Zn2/Cys6 DNA-binding domain"/>
    <property type="match status" value="1"/>
</dbReference>
<evidence type="ECO:0000256" key="5">
    <source>
        <dbReference type="SAM" id="MobiDB-lite"/>
    </source>
</evidence>
<feature type="non-terminal residue" evidence="7">
    <location>
        <position position="1"/>
    </location>
</feature>
<dbReference type="GO" id="GO:0003677">
    <property type="term" value="F:DNA binding"/>
    <property type="evidence" value="ECO:0007669"/>
    <property type="project" value="UniProtKB-KW"/>
</dbReference>
<evidence type="ECO:0000256" key="4">
    <source>
        <dbReference type="ARBA" id="ARBA00023242"/>
    </source>
</evidence>
<keyword evidence="3" id="KW-0804">Transcription</keyword>
<dbReference type="PROSITE" id="PS00463">
    <property type="entry name" value="ZN2_CY6_FUNGAL_1"/>
    <property type="match status" value="1"/>
</dbReference>
<reference evidence="8" key="1">
    <citation type="submission" date="2016-05" db="EMBL/GenBank/DDBJ databases">
        <title>Comparative genomics of biotechnologically important yeasts.</title>
        <authorList>
            <consortium name="DOE Joint Genome Institute"/>
            <person name="Riley R."/>
            <person name="Haridas S."/>
            <person name="Wolfe K.H."/>
            <person name="Lopes M.R."/>
            <person name="Hittinger C.T."/>
            <person name="Goker M."/>
            <person name="Salamov A."/>
            <person name="Wisecaver J."/>
            <person name="Long T.M."/>
            <person name="Aerts A.L."/>
            <person name="Barry K."/>
            <person name="Choi C."/>
            <person name="Clum A."/>
            <person name="Coughlan A.Y."/>
            <person name="Deshpande S."/>
            <person name="Douglass A.P."/>
            <person name="Hanson S.J."/>
            <person name="Klenk H.-P."/>
            <person name="Labutti K."/>
            <person name="Lapidus A."/>
            <person name="Lindquist E."/>
            <person name="Lipzen A."/>
            <person name="Meier-Kolthoff J.P."/>
            <person name="Ohm R.A."/>
            <person name="Otillar R.P."/>
            <person name="Pangilinan J."/>
            <person name="Peng Y."/>
            <person name="Rokas A."/>
            <person name="Rosa C.A."/>
            <person name="Scheuner C."/>
            <person name="Sibirny A.A."/>
            <person name="Slot J.C."/>
            <person name="Stielow J.B."/>
            <person name="Sun H."/>
            <person name="Kurtzman C.P."/>
            <person name="Blackwell M."/>
            <person name="Grigoriev I.V."/>
            <person name="Jeffries T.W."/>
        </authorList>
    </citation>
    <scope>NUCLEOTIDE SEQUENCE [LARGE SCALE GENOMIC DNA]</scope>
    <source>
        <strain evidence="8">NRRL Y-2460</strain>
    </source>
</reference>
<feature type="non-terminal residue" evidence="7">
    <location>
        <position position="833"/>
    </location>
</feature>
<evidence type="ECO:0000256" key="3">
    <source>
        <dbReference type="ARBA" id="ARBA00023163"/>
    </source>
</evidence>
<dbReference type="GO" id="GO:0008270">
    <property type="term" value="F:zinc ion binding"/>
    <property type="evidence" value="ECO:0007669"/>
    <property type="project" value="InterPro"/>
</dbReference>
<dbReference type="GO" id="GO:0000981">
    <property type="term" value="F:DNA-binding transcription factor activity, RNA polymerase II-specific"/>
    <property type="evidence" value="ECO:0007669"/>
    <property type="project" value="InterPro"/>
</dbReference>
<name>A0A1E4U0X0_PACTA</name>
<proteinExistence type="predicted"/>
<organism evidence="7 8">
    <name type="scientific">Pachysolen tannophilus NRRL Y-2460</name>
    <dbReference type="NCBI Taxonomy" id="669874"/>
    <lineage>
        <taxon>Eukaryota</taxon>
        <taxon>Fungi</taxon>
        <taxon>Dikarya</taxon>
        <taxon>Ascomycota</taxon>
        <taxon>Saccharomycotina</taxon>
        <taxon>Pichiomycetes</taxon>
        <taxon>Pachysolenaceae</taxon>
        <taxon>Pachysolen</taxon>
    </lineage>
</organism>
<dbReference type="EMBL" id="KV454011">
    <property type="protein sequence ID" value="ODV97642.1"/>
    <property type="molecule type" value="Genomic_DNA"/>
</dbReference>
<dbReference type="PANTHER" id="PTHR31069">
    <property type="entry name" value="OLEATE-ACTIVATED TRANSCRIPTION FACTOR 1-RELATED"/>
    <property type="match status" value="1"/>
</dbReference>
<dbReference type="Proteomes" id="UP000094236">
    <property type="component" value="Unassembled WGS sequence"/>
</dbReference>
<gene>
    <name evidence="7" type="ORF">PACTADRAFT_23729</name>
</gene>
<sequence length="833" mass="95082">KRKKTFSGCWTCRSRKVKCDTRKPSCLRCEKSGFTCGGYEIKLRWSNPVKFDKYGNQLSTPHSGDESLANNDQHFQRRTIDFVRFPANSLYETYEDIDRHLAHLHNSNLEKDEIKKLGPFSVFATHEADLRAISQPAPSPPTTVAGDTISRTQNSTPSAEKTIKSTLPSAQVSISNRNLNPSDADLNFFGALPNSAQGNEWLSNELINDALLTVSALNGDTHFLDFFNINDMSNGNNNNNNLQNQNQQQLANQDEMFNLLFHRKEQNYHSDKNFKVIRDNEIQPTTAISLSTPPDSGGTAVSAVAGNKTAQSKNNKNTMNSIMLHAPDGTSKMPSTIMEIIDTTPLPASLAIDKFCIPATALQVNPMTRYLLNYYIEEVADMMTVIPLPKNPWKFIYFPRALMAVGELGSIGKTSHAKNCLLNALLAVSAFNLQSKFTRNSDEMKVYLNLGIQLRQQATIFLKHCLLEDVLNQKYKDVLVAVLSMVTIDIVWGTMSDCKLHLDICEKLIAKKMKIKKKLSSKAKILHRIFSNLKLIQDSTSLDKIGKDEIFLNDSNYKYFIMDHGLSNDNVGSNSDNKNQQMFSNHNTSNNLNDSNYNYITSDKLKDNMISSDAIYGLPNSLILLFSEIVHLVRFKRYHDDENLKIPEFFYKLAKELEFKLSNWKLEWKLYDTNNETSNTTVSEDPQNLENKKFLSKRHEGIYHHVLSFYHGLIIYFHRMVNNVNPMYLQEHVEKVLIHLNLIQAIVENKPANDKNLLIIPLFWQGFIAGSEAMTVFLQNGFKNWGTQISKTGIGSYWVARQIMLEVWRRKNFNEKRNSWCNVIKDWEMNVML</sequence>
<evidence type="ECO:0000313" key="8">
    <source>
        <dbReference type="Proteomes" id="UP000094236"/>
    </source>
</evidence>
<feature type="region of interest" description="Disordered" evidence="5">
    <location>
        <begin position="134"/>
        <end position="159"/>
    </location>
</feature>
<feature type="compositionally biased region" description="Polar residues" evidence="5">
    <location>
        <begin position="149"/>
        <end position="159"/>
    </location>
</feature>
<dbReference type="STRING" id="669874.A0A1E4U0X0"/>
<dbReference type="PROSITE" id="PS50048">
    <property type="entry name" value="ZN2_CY6_FUNGAL_2"/>
    <property type="match status" value="1"/>
</dbReference>
<dbReference type="Gene3D" id="4.10.240.10">
    <property type="entry name" value="Zn(2)-C6 fungal-type DNA-binding domain"/>
    <property type="match status" value="1"/>
</dbReference>
<dbReference type="Pfam" id="PF00172">
    <property type="entry name" value="Zn_clus"/>
    <property type="match status" value="1"/>
</dbReference>
<accession>A0A1E4U0X0</accession>
<evidence type="ECO:0000313" key="7">
    <source>
        <dbReference type="EMBL" id="ODV97642.1"/>
    </source>
</evidence>
<dbReference type="PANTHER" id="PTHR31069:SF32">
    <property type="entry name" value="ARGININE METABOLISM REGULATION PROTEIN II"/>
    <property type="match status" value="1"/>
</dbReference>
<dbReference type="InterPro" id="IPR021858">
    <property type="entry name" value="Fun_TF"/>
</dbReference>
<keyword evidence="4" id="KW-0539">Nucleus</keyword>